<dbReference type="AlphaFoldDB" id="A0A1G7TAP0"/>
<sequence>MTLIIRQIREEDMTQLVDLIHEAWFKGVYEGKKFEKAASAISLNKALYNSSLGRVAVLDGEIVGMILCSTKEADSIFRMYQLDFIDKLITLSNQAQPDEIERVIRVFQSERQAYNELIKGYEETFDASIEYIVVSEKARGKGVGKKLISEVLDRFKEQDLENVYLFTDTDCNYRFYDYLNFERINETRIKLPTKDGYRYRDEYMYAYSF</sequence>
<proteinExistence type="predicted"/>
<dbReference type="InterPro" id="IPR052523">
    <property type="entry name" value="Trichothecene_AcTrans"/>
</dbReference>
<evidence type="ECO:0000313" key="2">
    <source>
        <dbReference type="EMBL" id="SDG32281.1"/>
    </source>
</evidence>
<dbReference type="PANTHER" id="PTHR42791">
    <property type="entry name" value="GNAT FAMILY ACETYLTRANSFERASE"/>
    <property type="match status" value="1"/>
</dbReference>
<accession>A0A1G7TAP0</accession>
<dbReference type="SUPFAM" id="SSF55729">
    <property type="entry name" value="Acyl-CoA N-acyltransferases (Nat)"/>
    <property type="match status" value="1"/>
</dbReference>
<dbReference type="CDD" id="cd04301">
    <property type="entry name" value="NAT_SF"/>
    <property type="match status" value="1"/>
</dbReference>
<organism evidence="2 3">
    <name type="scientific">Facklamia miroungae</name>
    <dbReference type="NCBI Taxonomy" id="120956"/>
    <lineage>
        <taxon>Bacteria</taxon>
        <taxon>Bacillati</taxon>
        <taxon>Bacillota</taxon>
        <taxon>Bacilli</taxon>
        <taxon>Lactobacillales</taxon>
        <taxon>Aerococcaceae</taxon>
        <taxon>Facklamia</taxon>
    </lineage>
</organism>
<dbReference type="Proteomes" id="UP000199708">
    <property type="component" value="Unassembled WGS sequence"/>
</dbReference>
<feature type="domain" description="N-acetyltransferase" evidence="1">
    <location>
        <begin position="3"/>
        <end position="204"/>
    </location>
</feature>
<dbReference type="InterPro" id="IPR016181">
    <property type="entry name" value="Acyl_CoA_acyltransferase"/>
</dbReference>
<gene>
    <name evidence="2" type="ORF">SAMN05421791_10566</name>
</gene>
<dbReference type="Pfam" id="PF00583">
    <property type="entry name" value="Acetyltransf_1"/>
    <property type="match status" value="1"/>
</dbReference>
<keyword evidence="2" id="KW-0808">Transferase</keyword>
<reference evidence="2 3" key="1">
    <citation type="submission" date="2016-10" db="EMBL/GenBank/DDBJ databases">
        <authorList>
            <person name="de Groot N.N."/>
        </authorList>
    </citation>
    <scope>NUCLEOTIDE SEQUENCE [LARGE SCALE GENOMIC DNA]</scope>
    <source>
        <strain evidence="2 3">ATCC BAA-466</strain>
    </source>
</reference>
<dbReference type="GO" id="GO:0016747">
    <property type="term" value="F:acyltransferase activity, transferring groups other than amino-acyl groups"/>
    <property type="evidence" value="ECO:0007669"/>
    <property type="project" value="InterPro"/>
</dbReference>
<dbReference type="RefSeq" id="WP_168427175.1">
    <property type="nucleotide sequence ID" value="NZ_FNCK01000005.1"/>
</dbReference>
<protein>
    <submittedName>
        <fullName evidence="2">Acetyltransferase (GNAT) family protein</fullName>
    </submittedName>
</protein>
<dbReference type="EMBL" id="FNCK01000005">
    <property type="protein sequence ID" value="SDG32281.1"/>
    <property type="molecule type" value="Genomic_DNA"/>
</dbReference>
<dbReference type="STRING" id="120956.SAMN05421791_10566"/>
<dbReference type="InterPro" id="IPR000182">
    <property type="entry name" value="GNAT_dom"/>
</dbReference>
<dbReference type="PANTHER" id="PTHR42791:SF1">
    <property type="entry name" value="N-ACETYLTRANSFERASE DOMAIN-CONTAINING PROTEIN"/>
    <property type="match status" value="1"/>
</dbReference>
<name>A0A1G7TAP0_9LACT</name>
<evidence type="ECO:0000313" key="3">
    <source>
        <dbReference type="Proteomes" id="UP000199708"/>
    </source>
</evidence>
<evidence type="ECO:0000259" key="1">
    <source>
        <dbReference type="PROSITE" id="PS51186"/>
    </source>
</evidence>
<keyword evidence="3" id="KW-1185">Reference proteome</keyword>
<dbReference type="Gene3D" id="3.40.630.30">
    <property type="match status" value="1"/>
</dbReference>
<dbReference type="PROSITE" id="PS51186">
    <property type="entry name" value="GNAT"/>
    <property type="match status" value="1"/>
</dbReference>